<evidence type="ECO:0000313" key="7">
    <source>
        <dbReference type="EMBL" id="KAG2221607.1"/>
    </source>
</evidence>
<dbReference type="GO" id="GO:0008270">
    <property type="term" value="F:zinc ion binding"/>
    <property type="evidence" value="ECO:0007669"/>
    <property type="project" value="UniProtKB-KW"/>
</dbReference>
<sequence length="1572" mass="177400">MRPPTQRSLPDTPSDSTRAATMTLCFLSGVAAAFMAYSMYSNLKIFHNRSHEHTSRKKREAQRQETNRVIEDSIPLKSLAYLTHSTNINIQNGAVKIILDRSMSDKYLPKLIESCKKENPIEIRMKGISALQLLTRRDSNREALLSTGALNVLVDALKCTDPKMKESVQRYAAVSICDLIQMTDLQKFYIIDIGILEPIKRILTSTSIRNNELKYWTLMILYQISRSDPFPKVLIEQGFVSVLAKMARMTYGNTNMPKFCIQSLVRIISNVDVLEAKTILTELLEYNVIDLISISLRSEDLELVYWAAGLMHEFVLKDVAAQQFREIKGIHTILNGLLGAEEIYISRVVLRTIKFMAYGQGTTNNFRQEMVNSGMVKKIMRGLTLDDDDVRYWSILCIHAVAAQWKSHPDIIISNEFGLMLELTTSRKIHVAIFASDILSLICCIASNGQLLEPHVNEVVSTLNNLLSYEELEVQYNAVGAIFNLTAMRDNFACVAREQCLDTLISMCVASTHERVQLTCAKALALMAIRFRSITTRVTLQVIEPLINTCTGVSQHVLPIILMQSLITNSHGKSSSKRHNQQRSRRGNRRSKRRSRLIPGLEMSQLQQQQKSSSSSSENSHNDDNGDDDDRTSLFMKFELPLSSRVQFVGALSALRILLENEEVFGNVITGTLIESFIADIEKMGNALDDEESFLAMEKQELKQQRQTSNRLTDMERRYLAESERAANIYNTTTAPSHPSSSSTVSESIQEFSESLVLLAIYPVLEAWSKQTTKQITEMDENTAKAAYYEVLAWLKTSTAVSPIRRADAGMVIPASSSSSTMQPPSIPLSLSSSVSVATSAKTTSSRPLTYEPSDTSSDSEDDTEFSEDDDDDDQYIMSKKVESAAERLGETRRKGEEHDSATVEDIMAAGRPLHFTKLYQGFSGRALMVLRSLVHYGSVRQFLIHEIGFVEAMVYMFQNCRSLSDHVLTCLGTMICADPSYIIPESALQVMAISIWKSAQLPMLEKRSFHFYARLILTYATRCISPNNNKSTSPSLSSTFSSASSTASSVSSEYGNDITFVEIDLHRRSKYCLLNYETRLEARNDSWTFETVRATHPTPVKGSNSWQQSGSHKYMYEVVLATDGLMQVGWVTDEFEIDPEGGTGVGDDPHSYGYDGHRVKKWHAANQNRRRTYGCSWSVGDTITCLLDLDNCEMRYYQNGQDLGVAFSNIDTDRVWYPAISLSTGQECRFRFGSPLDRLRYPAEGYLPFGELACSSISVELPPPQVIQKNNKDDDHCRQTVRLNKSDDIEYLTSAMKRMSVHTDDGDGSSHLMEKGNEEPSLRPARVQISHRRHHDNQRHSCRSSRFSLMRPTTILSNRPAERDDYSISPSLYFEMTVANRTAINKKRRQSLQEFEQRQQLDNNSNINNTSEQEYTVGEDDIGKEESQGDDIDEDPEEEENTIIVLGMQSLDNRSHVRLEYHCMNRMATLYQGRTARTEPFALEIANGDVVGLLYVQEAHSISITVNGKIITIISLIPLYEGGDVFRPYLPYRAGNIKTHINYGDELFRWQKANAISSKEKMAQYLGQLLL</sequence>
<dbReference type="InterPro" id="IPR003877">
    <property type="entry name" value="SPRY_dom"/>
</dbReference>
<evidence type="ECO:0000256" key="1">
    <source>
        <dbReference type="ARBA" id="ARBA00022723"/>
    </source>
</evidence>
<dbReference type="SUPFAM" id="SSF49899">
    <property type="entry name" value="Concanavalin A-like lectins/glucanases"/>
    <property type="match status" value="1"/>
</dbReference>
<dbReference type="InterPro" id="IPR016024">
    <property type="entry name" value="ARM-type_fold"/>
</dbReference>
<feature type="compositionally biased region" description="Low complexity" evidence="4">
    <location>
        <begin position="604"/>
        <end position="619"/>
    </location>
</feature>
<feature type="region of interest" description="Disordered" evidence="4">
    <location>
        <begin position="1390"/>
        <end position="1438"/>
    </location>
</feature>
<keyword evidence="2" id="KW-0863">Zinc-finger</keyword>
<protein>
    <recommendedName>
        <fullName evidence="6">B30.2/SPRY domain-containing protein</fullName>
    </recommendedName>
</protein>
<dbReference type="SUPFAM" id="SSF48371">
    <property type="entry name" value="ARM repeat"/>
    <property type="match status" value="2"/>
</dbReference>
<dbReference type="InterPro" id="IPR043136">
    <property type="entry name" value="B30.2/SPRY_sf"/>
</dbReference>
<comment type="caution">
    <text evidence="7">The sequence shown here is derived from an EMBL/GenBank/DDBJ whole genome shotgun (WGS) entry which is preliminary data.</text>
</comment>
<feature type="compositionally biased region" description="Basic residues" evidence="4">
    <location>
        <begin position="574"/>
        <end position="596"/>
    </location>
</feature>
<feature type="region of interest" description="Disordered" evidence="4">
    <location>
        <begin position="1302"/>
        <end position="1324"/>
    </location>
</feature>
<dbReference type="OrthoDB" id="2967263at2759"/>
<feature type="transmembrane region" description="Helical" evidence="5">
    <location>
        <begin position="21"/>
        <end position="40"/>
    </location>
</feature>
<dbReference type="GO" id="GO:0004842">
    <property type="term" value="F:ubiquitin-protein transferase activity"/>
    <property type="evidence" value="ECO:0007669"/>
    <property type="project" value="InterPro"/>
</dbReference>
<feature type="region of interest" description="Disordered" evidence="4">
    <location>
        <begin position="842"/>
        <end position="877"/>
    </location>
</feature>
<dbReference type="InterPro" id="IPR045129">
    <property type="entry name" value="RNF123/RKP/RSPRY1"/>
</dbReference>
<keyword evidence="8" id="KW-1185">Reference proteome</keyword>
<evidence type="ECO:0000256" key="5">
    <source>
        <dbReference type="SAM" id="Phobius"/>
    </source>
</evidence>
<dbReference type="InterPro" id="IPR000225">
    <property type="entry name" value="Armadillo"/>
</dbReference>
<organism evidence="7 8">
    <name type="scientific">Circinella minor</name>
    <dbReference type="NCBI Taxonomy" id="1195481"/>
    <lineage>
        <taxon>Eukaryota</taxon>
        <taxon>Fungi</taxon>
        <taxon>Fungi incertae sedis</taxon>
        <taxon>Mucoromycota</taxon>
        <taxon>Mucoromycotina</taxon>
        <taxon>Mucoromycetes</taxon>
        <taxon>Mucorales</taxon>
        <taxon>Lichtheimiaceae</taxon>
        <taxon>Circinella</taxon>
    </lineage>
</organism>
<keyword evidence="5" id="KW-0472">Membrane</keyword>
<evidence type="ECO:0000256" key="3">
    <source>
        <dbReference type="ARBA" id="ARBA00022833"/>
    </source>
</evidence>
<accession>A0A8H7S4J2</accession>
<evidence type="ECO:0000256" key="2">
    <source>
        <dbReference type="ARBA" id="ARBA00022771"/>
    </source>
</evidence>
<evidence type="ECO:0000256" key="4">
    <source>
        <dbReference type="SAM" id="MobiDB-lite"/>
    </source>
</evidence>
<dbReference type="GO" id="GO:0051603">
    <property type="term" value="P:proteolysis involved in protein catabolic process"/>
    <property type="evidence" value="ECO:0007669"/>
    <property type="project" value="TreeGrafter"/>
</dbReference>
<feature type="compositionally biased region" description="Basic and acidic residues" evidence="4">
    <location>
        <begin position="1313"/>
        <end position="1322"/>
    </location>
</feature>
<dbReference type="PANTHER" id="PTHR13363:SF5">
    <property type="entry name" value="E3 UBIQUITIN-PROTEIN LIGASE RNF123"/>
    <property type="match status" value="1"/>
</dbReference>
<dbReference type="InterPro" id="IPR001870">
    <property type="entry name" value="B30.2/SPRY"/>
</dbReference>
<dbReference type="Proteomes" id="UP000646827">
    <property type="component" value="Unassembled WGS sequence"/>
</dbReference>
<feature type="compositionally biased region" description="Acidic residues" evidence="4">
    <location>
        <begin position="858"/>
        <end position="875"/>
    </location>
</feature>
<reference evidence="7 8" key="1">
    <citation type="submission" date="2020-12" db="EMBL/GenBank/DDBJ databases">
        <title>Metabolic potential, ecology and presence of endohyphal bacteria is reflected in genomic diversity of Mucoromycotina.</title>
        <authorList>
            <person name="Muszewska A."/>
            <person name="Okrasinska A."/>
            <person name="Steczkiewicz K."/>
            <person name="Drgas O."/>
            <person name="Orlowska M."/>
            <person name="Perlinska-Lenart U."/>
            <person name="Aleksandrzak-Piekarczyk T."/>
            <person name="Szatraj K."/>
            <person name="Zielenkiewicz U."/>
            <person name="Pilsyk S."/>
            <person name="Malc E."/>
            <person name="Mieczkowski P."/>
            <person name="Kruszewska J.S."/>
            <person name="Biernat P."/>
            <person name="Pawlowska J."/>
        </authorList>
    </citation>
    <scope>NUCLEOTIDE SEQUENCE [LARGE SCALE GENOMIC DNA]</scope>
    <source>
        <strain evidence="7 8">CBS 142.35</strain>
    </source>
</reference>
<dbReference type="EMBL" id="JAEPRB010000104">
    <property type="protein sequence ID" value="KAG2221607.1"/>
    <property type="molecule type" value="Genomic_DNA"/>
</dbReference>
<feature type="compositionally biased region" description="Acidic residues" evidence="4">
    <location>
        <begin position="1418"/>
        <end position="1438"/>
    </location>
</feature>
<dbReference type="PROSITE" id="PS50188">
    <property type="entry name" value="B302_SPRY"/>
    <property type="match status" value="1"/>
</dbReference>
<keyword evidence="5" id="KW-0812">Transmembrane</keyword>
<feature type="compositionally biased region" description="Polar residues" evidence="4">
    <location>
        <begin position="1393"/>
        <end position="1415"/>
    </location>
</feature>
<dbReference type="SMART" id="SM00449">
    <property type="entry name" value="SPRY"/>
    <property type="match status" value="1"/>
</dbReference>
<dbReference type="Pfam" id="PF00622">
    <property type="entry name" value="SPRY"/>
    <property type="match status" value="1"/>
</dbReference>
<dbReference type="SMART" id="SM00185">
    <property type="entry name" value="ARM"/>
    <property type="match status" value="4"/>
</dbReference>
<dbReference type="InterPro" id="IPR011989">
    <property type="entry name" value="ARM-like"/>
</dbReference>
<dbReference type="GO" id="GO:0005737">
    <property type="term" value="C:cytoplasm"/>
    <property type="evidence" value="ECO:0007669"/>
    <property type="project" value="TreeGrafter"/>
</dbReference>
<keyword evidence="5" id="KW-1133">Transmembrane helix</keyword>
<evidence type="ECO:0000259" key="6">
    <source>
        <dbReference type="PROSITE" id="PS50188"/>
    </source>
</evidence>
<keyword evidence="3" id="KW-0862">Zinc</keyword>
<dbReference type="Gene3D" id="2.60.120.920">
    <property type="match status" value="1"/>
</dbReference>
<dbReference type="Gene3D" id="1.25.10.10">
    <property type="entry name" value="Leucine-rich Repeat Variant"/>
    <property type="match status" value="2"/>
</dbReference>
<evidence type="ECO:0000313" key="8">
    <source>
        <dbReference type="Proteomes" id="UP000646827"/>
    </source>
</evidence>
<gene>
    <name evidence="7" type="ORF">INT45_005181</name>
</gene>
<name>A0A8H7S4J2_9FUNG</name>
<keyword evidence="1" id="KW-0479">Metal-binding</keyword>
<dbReference type="InterPro" id="IPR013320">
    <property type="entry name" value="ConA-like_dom_sf"/>
</dbReference>
<feature type="region of interest" description="Disordered" evidence="4">
    <location>
        <begin position="570"/>
        <end position="632"/>
    </location>
</feature>
<proteinExistence type="predicted"/>
<dbReference type="PANTHER" id="PTHR13363">
    <property type="entry name" value="RING FINGER AND SRY DOMAIN-CONTAINING"/>
    <property type="match status" value="1"/>
</dbReference>
<feature type="domain" description="B30.2/SPRY" evidence="6">
    <location>
        <begin position="1039"/>
        <end position="1238"/>
    </location>
</feature>